<dbReference type="Proteomes" id="UP000014155">
    <property type="component" value="Unassembled WGS sequence"/>
</dbReference>
<accession>S0FK77</accession>
<dbReference type="eggNOG" id="COG0395">
    <property type="taxonomic scope" value="Bacteria"/>
</dbReference>
<keyword evidence="3" id="KW-1003">Cell membrane</keyword>
<name>S0FK77_RUMCE</name>
<evidence type="ECO:0000256" key="6">
    <source>
        <dbReference type="ARBA" id="ARBA00023136"/>
    </source>
</evidence>
<dbReference type="PANTHER" id="PTHR43744">
    <property type="entry name" value="ABC TRANSPORTER PERMEASE PROTEIN MG189-RELATED-RELATED"/>
    <property type="match status" value="1"/>
</dbReference>
<evidence type="ECO:0000256" key="1">
    <source>
        <dbReference type="ARBA" id="ARBA00004651"/>
    </source>
</evidence>
<feature type="transmembrane region" description="Helical" evidence="7">
    <location>
        <begin position="248"/>
        <end position="266"/>
    </location>
</feature>
<feature type="domain" description="ABC transmembrane type-1" evidence="8">
    <location>
        <begin position="74"/>
        <end position="266"/>
    </location>
</feature>
<evidence type="ECO:0000313" key="9">
    <source>
        <dbReference type="EMBL" id="EMS70726.1"/>
    </source>
</evidence>
<evidence type="ECO:0000256" key="2">
    <source>
        <dbReference type="ARBA" id="ARBA00022448"/>
    </source>
</evidence>
<dbReference type="PANTHER" id="PTHR43744:SF6">
    <property type="entry name" value="ABC TRANSPORTER PERMEASE PROTEIN YESQ-RELATED"/>
    <property type="match status" value="1"/>
</dbReference>
<evidence type="ECO:0000256" key="5">
    <source>
        <dbReference type="ARBA" id="ARBA00022989"/>
    </source>
</evidence>
<feature type="transmembrane region" description="Helical" evidence="7">
    <location>
        <begin position="68"/>
        <end position="97"/>
    </location>
</feature>
<sequence>MKKEYNIFEKTIMYVLLSAFGIFMIYPLIWLFLSSFKPNNEIFGSVDLLPKNVVWDAFYNGWKGSGQFSFGVFFVNTFELVIPVVVFTLISSTLVAYGFARFKFPLKKILFTLMISTLMLPNAVIIIPRYILFKNFDWLNSYLPFTIPALFACYPFFIFMLVQFFRGLPRDLDESATIDGCNSFTILVRILLPLCKPALFSAGIFQFIWTWNDFFNSMIYINSVKKYTVALGLRMSLDTTTAANWNEIMAMSVIAIIPCVLIFFFAQKYFVEGIATTGIKG</sequence>
<dbReference type="STRING" id="1195236.CTER_3502"/>
<feature type="transmembrane region" description="Helical" evidence="7">
    <location>
        <begin position="186"/>
        <end position="209"/>
    </location>
</feature>
<keyword evidence="2 7" id="KW-0813">Transport</keyword>
<keyword evidence="5 7" id="KW-1133">Transmembrane helix</keyword>
<comment type="caution">
    <text evidence="9">The sequence shown here is derived from an EMBL/GenBank/DDBJ whole genome shotgun (WGS) entry which is preliminary data.</text>
</comment>
<evidence type="ECO:0000256" key="7">
    <source>
        <dbReference type="RuleBase" id="RU363032"/>
    </source>
</evidence>
<dbReference type="Gene3D" id="1.10.3720.10">
    <property type="entry name" value="MetI-like"/>
    <property type="match status" value="1"/>
</dbReference>
<dbReference type="GO" id="GO:0055085">
    <property type="term" value="P:transmembrane transport"/>
    <property type="evidence" value="ECO:0007669"/>
    <property type="project" value="InterPro"/>
</dbReference>
<feature type="transmembrane region" description="Helical" evidence="7">
    <location>
        <begin position="12"/>
        <end position="33"/>
    </location>
</feature>
<dbReference type="AlphaFoldDB" id="S0FK77"/>
<organism evidence="9 10">
    <name type="scientific">Ruminiclostridium cellobioparum subsp. termitidis CT1112</name>
    <dbReference type="NCBI Taxonomy" id="1195236"/>
    <lineage>
        <taxon>Bacteria</taxon>
        <taxon>Bacillati</taxon>
        <taxon>Bacillota</taxon>
        <taxon>Clostridia</taxon>
        <taxon>Eubacteriales</taxon>
        <taxon>Oscillospiraceae</taxon>
        <taxon>Ruminiclostridium</taxon>
    </lineage>
</organism>
<dbReference type="EMBL" id="AORV01000048">
    <property type="protein sequence ID" value="EMS70726.1"/>
    <property type="molecule type" value="Genomic_DNA"/>
</dbReference>
<dbReference type="PROSITE" id="PS50928">
    <property type="entry name" value="ABC_TM1"/>
    <property type="match status" value="1"/>
</dbReference>
<dbReference type="RefSeq" id="WP_004627846.1">
    <property type="nucleotide sequence ID" value="NZ_AORV01000048.1"/>
</dbReference>
<evidence type="ECO:0000256" key="4">
    <source>
        <dbReference type="ARBA" id="ARBA00022692"/>
    </source>
</evidence>
<dbReference type="CDD" id="cd06261">
    <property type="entry name" value="TM_PBP2"/>
    <property type="match status" value="1"/>
</dbReference>
<comment type="subcellular location">
    <subcellularLocation>
        <location evidence="1 7">Cell membrane</location>
        <topology evidence="1 7">Multi-pass membrane protein</topology>
    </subcellularLocation>
</comment>
<dbReference type="PATRIC" id="fig|1195236.3.peg.3724"/>
<feature type="transmembrane region" description="Helical" evidence="7">
    <location>
        <begin position="109"/>
        <end position="131"/>
    </location>
</feature>
<protein>
    <submittedName>
        <fullName evidence="9">ABC-type sugar transport system, permease component</fullName>
    </submittedName>
</protein>
<dbReference type="SUPFAM" id="SSF161098">
    <property type="entry name" value="MetI-like"/>
    <property type="match status" value="1"/>
</dbReference>
<reference evidence="9 10" key="1">
    <citation type="journal article" date="2013" name="Genome Announc.">
        <title>Draft Genome Sequence of the Cellulolytic, Mesophilic, Anaerobic Bacterium Clostridium termitidis Strain CT1112 (DSM 5398).</title>
        <authorList>
            <person name="Lal S."/>
            <person name="Ramachandran U."/>
            <person name="Zhang X."/>
            <person name="Munir R."/>
            <person name="Sparling R."/>
            <person name="Levin D.B."/>
        </authorList>
    </citation>
    <scope>NUCLEOTIDE SEQUENCE [LARGE SCALE GENOMIC DNA]</scope>
    <source>
        <strain evidence="9 10">CT1112</strain>
    </source>
</reference>
<gene>
    <name evidence="9" type="ORF">CTER_3502</name>
</gene>
<comment type="similarity">
    <text evidence="7">Belongs to the binding-protein-dependent transport system permease family.</text>
</comment>
<dbReference type="GO" id="GO:0005886">
    <property type="term" value="C:plasma membrane"/>
    <property type="evidence" value="ECO:0007669"/>
    <property type="project" value="UniProtKB-SubCell"/>
</dbReference>
<keyword evidence="10" id="KW-1185">Reference proteome</keyword>
<feature type="transmembrane region" description="Helical" evidence="7">
    <location>
        <begin position="143"/>
        <end position="165"/>
    </location>
</feature>
<evidence type="ECO:0000313" key="10">
    <source>
        <dbReference type="Proteomes" id="UP000014155"/>
    </source>
</evidence>
<evidence type="ECO:0000259" key="8">
    <source>
        <dbReference type="PROSITE" id="PS50928"/>
    </source>
</evidence>
<evidence type="ECO:0000256" key="3">
    <source>
        <dbReference type="ARBA" id="ARBA00022475"/>
    </source>
</evidence>
<proteinExistence type="inferred from homology"/>
<keyword evidence="9" id="KW-0762">Sugar transport</keyword>
<dbReference type="InterPro" id="IPR035906">
    <property type="entry name" value="MetI-like_sf"/>
</dbReference>
<dbReference type="InterPro" id="IPR000515">
    <property type="entry name" value="MetI-like"/>
</dbReference>
<keyword evidence="4 7" id="KW-0812">Transmembrane</keyword>
<keyword evidence="6 7" id="KW-0472">Membrane</keyword>
<dbReference type="Pfam" id="PF00528">
    <property type="entry name" value="BPD_transp_1"/>
    <property type="match status" value="1"/>
</dbReference>